<gene>
    <name evidence="10" type="primary">jg23981</name>
    <name evidence="10" type="ORF">PAEG_LOCUS999</name>
</gene>
<dbReference type="OrthoDB" id="413122at2759"/>
<name>A0A8S4QJI7_9NEOP</name>
<evidence type="ECO:0000256" key="6">
    <source>
        <dbReference type="ARBA" id="ARBA00022801"/>
    </source>
</evidence>
<dbReference type="GO" id="GO:0016787">
    <property type="term" value="F:hydrolase activity"/>
    <property type="evidence" value="ECO:0007669"/>
    <property type="project" value="UniProtKB-KW"/>
</dbReference>
<organism evidence="10 11">
    <name type="scientific">Pararge aegeria aegeria</name>
    <dbReference type="NCBI Taxonomy" id="348720"/>
    <lineage>
        <taxon>Eukaryota</taxon>
        <taxon>Metazoa</taxon>
        <taxon>Ecdysozoa</taxon>
        <taxon>Arthropoda</taxon>
        <taxon>Hexapoda</taxon>
        <taxon>Insecta</taxon>
        <taxon>Pterygota</taxon>
        <taxon>Neoptera</taxon>
        <taxon>Endopterygota</taxon>
        <taxon>Lepidoptera</taxon>
        <taxon>Glossata</taxon>
        <taxon>Ditrysia</taxon>
        <taxon>Papilionoidea</taxon>
        <taxon>Nymphalidae</taxon>
        <taxon>Satyrinae</taxon>
        <taxon>Satyrini</taxon>
        <taxon>Parargina</taxon>
        <taxon>Pararge</taxon>
    </lineage>
</organism>
<dbReference type="FunFam" id="1.10.340.70:FF:000001">
    <property type="entry name" value="Retrovirus-related Pol polyprotein from transposon gypsy-like Protein"/>
    <property type="match status" value="1"/>
</dbReference>
<keyword evidence="3" id="KW-0548">Nucleotidyltransferase</keyword>
<evidence type="ECO:0000256" key="8">
    <source>
        <dbReference type="SAM" id="MobiDB-lite"/>
    </source>
</evidence>
<evidence type="ECO:0000256" key="4">
    <source>
        <dbReference type="ARBA" id="ARBA00022722"/>
    </source>
</evidence>
<dbReference type="InterPro" id="IPR043502">
    <property type="entry name" value="DNA/RNA_pol_sf"/>
</dbReference>
<keyword evidence="2" id="KW-0808">Transferase</keyword>
<comment type="caution">
    <text evidence="10">The sequence shown here is derived from an EMBL/GenBank/DDBJ whole genome shotgun (WGS) entry which is preliminary data.</text>
</comment>
<dbReference type="GO" id="GO:0042575">
    <property type="term" value="C:DNA polymerase complex"/>
    <property type="evidence" value="ECO:0007669"/>
    <property type="project" value="UniProtKB-ARBA"/>
</dbReference>
<dbReference type="EC" id="2.7.7.49" evidence="1"/>
<dbReference type="GO" id="GO:0015074">
    <property type="term" value="P:DNA integration"/>
    <property type="evidence" value="ECO:0007669"/>
    <property type="project" value="InterPro"/>
</dbReference>
<dbReference type="Proteomes" id="UP000838756">
    <property type="component" value="Unassembled WGS sequence"/>
</dbReference>
<dbReference type="CDD" id="cd09274">
    <property type="entry name" value="RNase_HI_RT_Ty3"/>
    <property type="match status" value="1"/>
</dbReference>
<evidence type="ECO:0000256" key="3">
    <source>
        <dbReference type="ARBA" id="ARBA00022695"/>
    </source>
</evidence>
<sequence length="490" mass="56241">KTFRPYLYGHKFTIVTDHRPLKWLFNCKEPGSKLVRWRLKLEEFDYEVMYKKGKINSNADTLSRYPVNPIIEENSDPQPSTSGFPNDHPTLETETPADILDDLIDLGDLNISPLQNPNIDFSPLNLPSPSDPLVLPGDIPPNPVSPPDIPTVIEKETSEIPTQSNSPTHSNRDYSEFLKSSTKPNETCNTYIKEHNESLLKSTVKTIIIPTSIDYDESNPYVQDIIASTGDFFLNDERELHSFKKIDANRKTYYFLFTKVYYFDTSTYPDIFKALKSVRDDIMLTGDINEIAIHDFKNPFEQNSFVKIYTMLMYLFNNTNITINIHHNTIIYLTPSEVAKVLKENHDIPIAGHLGSNRMYDRIKERYYWKGMRSEIEDYVKHCGLCQSNKALRKINRSPMQITTSSTRPFERISLDIVGPLPEAGQLNLRYILTLQDDLTKFSIAYPISNATAEESCECLVHFITLFGIPRSVLTDQGTNFTADLFKRTC</sequence>
<dbReference type="EMBL" id="CAKXAJ010003354">
    <property type="protein sequence ID" value="CAH2208383.1"/>
    <property type="molecule type" value="Genomic_DNA"/>
</dbReference>
<evidence type="ECO:0000259" key="9">
    <source>
        <dbReference type="PROSITE" id="PS50994"/>
    </source>
</evidence>
<dbReference type="Pfam" id="PF00665">
    <property type="entry name" value="rve"/>
    <property type="match status" value="1"/>
</dbReference>
<proteinExistence type="predicted"/>
<dbReference type="SUPFAM" id="SSF53098">
    <property type="entry name" value="Ribonuclease H-like"/>
    <property type="match status" value="1"/>
</dbReference>
<dbReference type="PROSITE" id="PS50994">
    <property type="entry name" value="INTEGRASE"/>
    <property type="match status" value="1"/>
</dbReference>
<evidence type="ECO:0000256" key="2">
    <source>
        <dbReference type="ARBA" id="ARBA00022679"/>
    </source>
</evidence>
<dbReference type="InterPro" id="IPR001584">
    <property type="entry name" value="Integrase_cat-core"/>
</dbReference>
<dbReference type="InterPro" id="IPR041373">
    <property type="entry name" value="RT_RNaseH"/>
</dbReference>
<dbReference type="GO" id="GO:0004519">
    <property type="term" value="F:endonuclease activity"/>
    <property type="evidence" value="ECO:0007669"/>
    <property type="project" value="UniProtKB-KW"/>
</dbReference>
<dbReference type="InterPro" id="IPR041588">
    <property type="entry name" value="Integrase_H2C2"/>
</dbReference>
<dbReference type="GO" id="GO:0003676">
    <property type="term" value="F:nucleic acid binding"/>
    <property type="evidence" value="ECO:0007669"/>
    <property type="project" value="InterPro"/>
</dbReference>
<evidence type="ECO:0000313" key="10">
    <source>
        <dbReference type="EMBL" id="CAH2208383.1"/>
    </source>
</evidence>
<dbReference type="InterPro" id="IPR050951">
    <property type="entry name" value="Retrovirus_Pol_polyprotein"/>
</dbReference>
<dbReference type="SUPFAM" id="SSF56672">
    <property type="entry name" value="DNA/RNA polymerases"/>
    <property type="match status" value="1"/>
</dbReference>
<dbReference type="InterPro" id="IPR012337">
    <property type="entry name" value="RNaseH-like_sf"/>
</dbReference>
<dbReference type="GO" id="GO:0003964">
    <property type="term" value="F:RNA-directed DNA polymerase activity"/>
    <property type="evidence" value="ECO:0007669"/>
    <property type="project" value="UniProtKB-KW"/>
</dbReference>
<keyword evidence="6" id="KW-0378">Hydrolase</keyword>
<feature type="non-terminal residue" evidence="10">
    <location>
        <position position="490"/>
    </location>
</feature>
<evidence type="ECO:0000256" key="1">
    <source>
        <dbReference type="ARBA" id="ARBA00012493"/>
    </source>
</evidence>
<keyword evidence="4" id="KW-0540">Nuclease</keyword>
<dbReference type="Pfam" id="PF17921">
    <property type="entry name" value="Integrase_H2C2"/>
    <property type="match status" value="1"/>
</dbReference>
<dbReference type="PANTHER" id="PTHR37984:SF5">
    <property type="entry name" value="PROTEIN NYNRIN-LIKE"/>
    <property type="match status" value="1"/>
</dbReference>
<feature type="region of interest" description="Disordered" evidence="8">
    <location>
        <begin position="70"/>
        <end position="93"/>
    </location>
</feature>
<keyword evidence="11" id="KW-1185">Reference proteome</keyword>
<reference evidence="10" key="1">
    <citation type="submission" date="2022-03" db="EMBL/GenBank/DDBJ databases">
        <authorList>
            <person name="Lindestad O."/>
        </authorList>
    </citation>
    <scope>NUCLEOTIDE SEQUENCE</scope>
</reference>
<feature type="non-terminal residue" evidence="10">
    <location>
        <position position="1"/>
    </location>
</feature>
<protein>
    <recommendedName>
        <fullName evidence="1">RNA-directed DNA polymerase</fullName>
        <ecNumber evidence="1">2.7.7.49</ecNumber>
    </recommendedName>
</protein>
<evidence type="ECO:0000256" key="7">
    <source>
        <dbReference type="ARBA" id="ARBA00022918"/>
    </source>
</evidence>
<dbReference type="AlphaFoldDB" id="A0A8S4QJI7"/>
<dbReference type="PANTHER" id="PTHR37984">
    <property type="entry name" value="PROTEIN CBG26694"/>
    <property type="match status" value="1"/>
</dbReference>
<evidence type="ECO:0000313" key="11">
    <source>
        <dbReference type="Proteomes" id="UP000838756"/>
    </source>
</evidence>
<feature type="compositionally biased region" description="Polar residues" evidence="8">
    <location>
        <begin position="159"/>
        <end position="169"/>
    </location>
</feature>
<keyword evidence="7" id="KW-0695">RNA-directed DNA polymerase</keyword>
<dbReference type="Gene3D" id="3.30.420.10">
    <property type="entry name" value="Ribonuclease H-like superfamily/Ribonuclease H"/>
    <property type="match status" value="1"/>
</dbReference>
<feature type="domain" description="Integrase catalytic" evidence="9">
    <location>
        <begin position="405"/>
        <end position="490"/>
    </location>
</feature>
<dbReference type="Gene3D" id="1.10.340.70">
    <property type="match status" value="1"/>
</dbReference>
<dbReference type="InterPro" id="IPR036397">
    <property type="entry name" value="RNaseH_sf"/>
</dbReference>
<keyword evidence="5" id="KW-0255">Endonuclease</keyword>
<accession>A0A8S4QJI7</accession>
<evidence type="ECO:0000256" key="5">
    <source>
        <dbReference type="ARBA" id="ARBA00022759"/>
    </source>
</evidence>
<dbReference type="Pfam" id="PF17917">
    <property type="entry name" value="RT_RNaseH"/>
    <property type="match status" value="1"/>
</dbReference>
<feature type="region of interest" description="Disordered" evidence="8">
    <location>
        <begin position="157"/>
        <end position="181"/>
    </location>
</feature>